<dbReference type="GO" id="GO:0003676">
    <property type="term" value="F:nucleic acid binding"/>
    <property type="evidence" value="ECO:0007669"/>
    <property type="project" value="UniProtKB-UniRule"/>
</dbReference>
<dbReference type="Proteomes" id="UP001177744">
    <property type="component" value="Unassembled WGS sequence"/>
</dbReference>
<feature type="compositionally biased region" description="Pro residues" evidence="1">
    <location>
        <begin position="45"/>
        <end position="58"/>
    </location>
</feature>
<name>A0AA40I5L3_CNENI</name>
<protein>
    <recommendedName>
        <fullName evidence="2">R3H domain-containing protein</fullName>
    </recommendedName>
</protein>
<dbReference type="PROSITE" id="PS51061">
    <property type="entry name" value="R3H"/>
    <property type="match status" value="1"/>
</dbReference>
<accession>A0AA40I5L3</accession>
<comment type="caution">
    <text evidence="3">The sequence shown here is derived from an EMBL/GenBank/DDBJ whole genome shotgun (WGS) entry which is preliminary data.</text>
</comment>
<gene>
    <name evidence="3" type="ORF">QTO34_015741</name>
</gene>
<dbReference type="InterPro" id="IPR036867">
    <property type="entry name" value="R3H_dom_sf"/>
</dbReference>
<feature type="region of interest" description="Disordered" evidence="1">
    <location>
        <begin position="222"/>
        <end position="245"/>
    </location>
</feature>
<keyword evidence="4" id="KW-1185">Reference proteome</keyword>
<evidence type="ECO:0000313" key="4">
    <source>
        <dbReference type="Proteomes" id="UP001177744"/>
    </source>
</evidence>
<dbReference type="PANTHER" id="PTHR32019">
    <property type="entry name" value="R3H DOMAIN-CONTAINING PROTEIN 4"/>
    <property type="match status" value="1"/>
</dbReference>
<dbReference type="InterPro" id="IPR039629">
    <property type="entry name" value="R3HDM4"/>
</dbReference>
<organism evidence="3 4">
    <name type="scientific">Cnephaeus nilssonii</name>
    <name type="common">Northern bat</name>
    <name type="synonym">Eptesicus nilssonii</name>
    <dbReference type="NCBI Taxonomy" id="3371016"/>
    <lineage>
        <taxon>Eukaryota</taxon>
        <taxon>Metazoa</taxon>
        <taxon>Chordata</taxon>
        <taxon>Craniata</taxon>
        <taxon>Vertebrata</taxon>
        <taxon>Euteleostomi</taxon>
        <taxon>Mammalia</taxon>
        <taxon>Eutheria</taxon>
        <taxon>Laurasiatheria</taxon>
        <taxon>Chiroptera</taxon>
        <taxon>Yangochiroptera</taxon>
        <taxon>Vespertilionidae</taxon>
        <taxon>Cnephaeus</taxon>
    </lineage>
</organism>
<evidence type="ECO:0000259" key="2">
    <source>
        <dbReference type="PROSITE" id="PS51061"/>
    </source>
</evidence>
<dbReference type="EMBL" id="JAULJE010000005">
    <property type="protein sequence ID" value="KAK1342972.1"/>
    <property type="molecule type" value="Genomic_DNA"/>
</dbReference>
<dbReference type="SUPFAM" id="SSF82708">
    <property type="entry name" value="R3H domain"/>
    <property type="match status" value="1"/>
</dbReference>
<reference evidence="3" key="1">
    <citation type="submission" date="2023-06" db="EMBL/GenBank/DDBJ databases">
        <title>Reference genome for the Northern bat (Eptesicus nilssonii), a most northern bat species.</title>
        <authorList>
            <person name="Laine V.N."/>
            <person name="Pulliainen A.T."/>
            <person name="Lilley T.M."/>
        </authorList>
    </citation>
    <scope>NUCLEOTIDE SEQUENCE</scope>
    <source>
        <strain evidence="3">BLF_Eptnil</strain>
        <tissue evidence="3">Kidney</tissue>
    </source>
</reference>
<evidence type="ECO:0000313" key="3">
    <source>
        <dbReference type="EMBL" id="KAK1342972.1"/>
    </source>
</evidence>
<dbReference type="InterPro" id="IPR001374">
    <property type="entry name" value="R3H_dom"/>
</dbReference>
<feature type="region of interest" description="Disordered" evidence="1">
    <location>
        <begin position="29"/>
        <end position="62"/>
    </location>
</feature>
<dbReference type="Pfam" id="PF13902">
    <property type="entry name" value="R3H-assoc"/>
    <property type="match status" value="1"/>
</dbReference>
<sequence>MPAAWVCGRRTTTPLLFSVSPSGAGCPLQPQPGVWPPSWRRPRPARPAPEIRPGPPPGGRHFLPGPAEAWPGGGGGGDLRAMVALEKPEGGPEEAAATAGVVPGGRRTLHLSGCLPALAGSQVKRFSASKRKQHFINQAVRNSDLVPKAKGRKSLQRLENTQYLLTLLETHGDTLGPEDGDLAPPAAPGIFAEACSNETYVKVWNDFMNRSGEEQERVLQYLEDEGKSKARRRGPSRGVDRRKEDPAYTPRECFQRISRRLRAVLKRSRIPMETLETWEERLLRFFSVSPQAVYTAMLDNSFERLLLHAVCQYMDLISASANLEGKRQMKVSNRHLDFLPPGLLLSAYLEQRS</sequence>
<evidence type="ECO:0000256" key="1">
    <source>
        <dbReference type="SAM" id="MobiDB-lite"/>
    </source>
</evidence>
<feature type="domain" description="R3H" evidence="2">
    <location>
        <begin position="272"/>
        <end position="335"/>
    </location>
</feature>
<dbReference type="InterPro" id="IPR025952">
    <property type="entry name" value="R3H-assoc_dom"/>
</dbReference>
<dbReference type="PANTHER" id="PTHR32019:SF2">
    <property type="entry name" value="R3H DOMAIN-CONTAINING PROTEIN 4"/>
    <property type="match status" value="1"/>
</dbReference>
<proteinExistence type="predicted"/>
<dbReference type="AlphaFoldDB" id="A0AA40I5L3"/>